<reference evidence="1" key="1">
    <citation type="journal article" date="2023" name="G3 (Bethesda)">
        <title>Whole genome assembly and annotation of the endangered Caribbean coral Acropora cervicornis.</title>
        <authorList>
            <person name="Selwyn J.D."/>
            <person name="Vollmer S.V."/>
        </authorList>
    </citation>
    <scope>NUCLEOTIDE SEQUENCE</scope>
    <source>
        <strain evidence="1">K2</strain>
    </source>
</reference>
<sequence length="305" mass="35014">MRQRKLTEKQHLAQNSSVDKLLIILNNSPIENVHSDKILGIEDDEDLDFTNQCEILARKIAKRIGLLKYISPYLKRNQRENYYKGVIKPVILYGANIWASTSKGNINSIFMLQKRAARIVLDAEPCSCSVPLFNSLNWIPFHHESYAIRYYANDIPCLCVCGVFLNVQIPHKCNKRDVGKLSAIFHMYSPLHFVLEEFIAFEINKNASSVIDAVSDHKHDFFQMTFKGVIEIVSESHTFKITSKKASAFTWDLLPFNVTFTGTLHEGEDEALFSYRTSKHFKNLQLGFSVRNYGEAITPMRVKDE</sequence>
<comment type="caution">
    <text evidence="1">The sequence shown here is derived from an EMBL/GenBank/DDBJ whole genome shotgun (WGS) entry which is preliminary data.</text>
</comment>
<evidence type="ECO:0000313" key="2">
    <source>
        <dbReference type="Proteomes" id="UP001249851"/>
    </source>
</evidence>
<reference evidence="1" key="2">
    <citation type="journal article" date="2023" name="Science">
        <title>Genomic signatures of disease resistance in endangered staghorn corals.</title>
        <authorList>
            <person name="Vollmer S.V."/>
            <person name="Selwyn J.D."/>
            <person name="Despard B.A."/>
            <person name="Roesel C.L."/>
        </authorList>
    </citation>
    <scope>NUCLEOTIDE SEQUENCE</scope>
    <source>
        <strain evidence="1">K2</strain>
    </source>
</reference>
<organism evidence="1 2">
    <name type="scientific">Acropora cervicornis</name>
    <name type="common">Staghorn coral</name>
    <dbReference type="NCBI Taxonomy" id="6130"/>
    <lineage>
        <taxon>Eukaryota</taxon>
        <taxon>Metazoa</taxon>
        <taxon>Cnidaria</taxon>
        <taxon>Anthozoa</taxon>
        <taxon>Hexacorallia</taxon>
        <taxon>Scleractinia</taxon>
        <taxon>Astrocoeniina</taxon>
        <taxon>Acroporidae</taxon>
        <taxon>Acropora</taxon>
    </lineage>
</organism>
<evidence type="ECO:0000313" key="1">
    <source>
        <dbReference type="EMBL" id="KAK2559401.1"/>
    </source>
</evidence>
<dbReference type="Proteomes" id="UP001249851">
    <property type="component" value="Unassembled WGS sequence"/>
</dbReference>
<keyword evidence="2" id="KW-1185">Reference proteome</keyword>
<dbReference type="AlphaFoldDB" id="A0AAD9QED6"/>
<name>A0AAD9QED6_ACRCE</name>
<gene>
    <name evidence="1" type="ORF">P5673_018023</name>
</gene>
<proteinExistence type="predicted"/>
<protein>
    <submittedName>
        <fullName evidence="1">Uncharacterized protein</fullName>
    </submittedName>
</protein>
<dbReference type="EMBL" id="JARQWQ010000040">
    <property type="protein sequence ID" value="KAK2559401.1"/>
    <property type="molecule type" value="Genomic_DNA"/>
</dbReference>
<accession>A0AAD9QED6</accession>